<organism evidence="3 4">
    <name type="scientific">Litchfieldia luteola</name>
    <dbReference type="NCBI Taxonomy" id="682179"/>
    <lineage>
        <taxon>Bacteria</taxon>
        <taxon>Bacillati</taxon>
        <taxon>Bacillota</taxon>
        <taxon>Bacilli</taxon>
        <taxon>Bacillales</taxon>
        <taxon>Bacillaceae</taxon>
        <taxon>Litchfieldia</taxon>
    </lineage>
</organism>
<dbReference type="InterPro" id="IPR029063">
    <property type="entry name" value="SAM-dependent_MTases_sf"/>
</dbReference>
<dbReference type="Pfam" id="PF02384">
    <property type="entry name" value="N6_Mtase"/>
    <property type="match status" value="1"/>
</dbReference>
<dbReference type="PANTHER" id="PTHR41313:SF1">
    <property type="entry name" value="DNA METHYLASE ADENINE-SPECIFIC DOMAIN-CONTAINING PROTEIN"/>
    <property type="match status" value="1"/>
</dbReference>
<evidence type="ECO:0000259" key="1">
    <source>
        <dbReference type="Pfam" id="PF02384"/>
    </source>
</evidence>
<dbReference type="GO" id="GO:0008168">
    <property type="term" value="F:methyltransferase activity"/>
    <property type="evidence" value="ECO:0007669"/>
    <property type="project" value="UniProtKB-KW"/>
</dbReference>
<proteinExistence type="predicted"/>
<dbReference type="EMBL" id="JADCLJ010000019">
    <property type="protein sequence ID" value="MBE4908274.1"/>
    <property type="molecule type" value="Genomic_DNA"/>
</dbReference>
<dbReference type="InterPro" id="IPR052933">
    <property type="entry name" value="DNA_Protect_Modify"/>
</dbReference>
<dbReference type="Pfam" id="PF21106">
    <property type="entry name" value="YtxK_like"/>
    <property type="match status" value="1"/>
</dbReference>
<keyword evidence="3" id="KW-0489">Methyltransferase</keyword>
<keyword evidence="4" id="KW-1185">Reference proteome</keyword>
<accession>A0ABR9QIH5</accession>
<protein>
    <submittedName>
        <fullName evidence="3">Class I SAM-dependent methyltransferase</fullName>
    </submittedName>
</protein>
<dbReference type="PANTHER" id="PTHR41313">
    <property type="entry name" value="ADENINE-SPECIFIC METHYLTRANSFERASE"/>
    <property type="match status" value="1"/>
</dbReference>
<evidence type="ECO:0000313" key="3">
    <source>
        <dbReference type="EMBL" id="MBE4908274.1"/>
    </source>
</evidence>
<feature type="domain" description="YtxK-like N-terminal helical" evidence="2">
    <location>
        <begin position="6"/>
        <end position="85"/>
    </location>
</feature>
<sequence>MNSPVEHLFTVLNKTAEILQEELSCSYLDAIAETGENLFHETILQDEVSELTKKRLEKEYSLIKMDKFSNEEIRKAFQLLILKGMKNSAQPNHQMTPDTVGLFISYLITKLMEKKSNFTILDPAIGSGNLLTTILNQNSNKEITGFGVDIDDLLVKLAYVSANLQQHSIQLFNQDSLEQLFIEPVDMVVSDLPVGYYPNDIGAEKFELRAEKGHSYSHHLFIEQSMKQVKEGGYLLFLIPNSLFNSEQAVKLNQYIKDNSFIQGLIQLPISLFASESAAKSIFILQRKGATIIPPKQALLVDLPKFSNKVAMNDIIERINEWFKEEKSESSPV</sequence>
<dbReference type="PRINTS" id="PR00507">
    <property type="entry name" value="N12N6MTFRASE"/>
</dbReference>
<dbReference type="CDD" id="cd02440">
    <property type="entry name" value="AdoMet_MTases"/>
    <property type="match status" value="1"/>
</dbReference>
<evidence type="ECO:0000259" key="2">
    <source>
        <dbReference type="Pfam" id="PF21106"/>
    </source>
</evidence>
<dbReference type="RefSeq" id="WP_193535801.1">
    <property type="nucleotide sequence ID" value="NZ_JADCLJ010000019.1"/>
</dbReference>
<dbReference type="PIRSF" id="PIRSF026567">
    <property type="entry name" value="Adenine_mtase_bact_prd"/>
    <property type="match status" value="1"/>
</dbReference>
<dbReference type="SUPFAM" id="SSF53335">
    <property type="entry name" value="S-adenosyl-L-methionine-dependent methyltransferases"/>
    <property type="match status" value="1"/>
</dbReference>
<comment type="caution">
    <text evidence="3">The sequence shown here is derived from an EMBL/GenBank/DDBJ whole genome shotgun (WGS) entry which is preliminary data.</text>
</comment>
<dbReference type="InterPro" id="IPR003356">
    <property type="entry name" value="DNA_methylase_A-5"/>
</dbReference>
<dbReference type="InterPro" id="IPR016843">
    <property type="entry name" value="S-AdoMet-dep_Ade-MeTrfase_prd"/>
</dbReference>
<reference evidence="3 4" key="1">
    <citation type="submission" date="2020-10" db="EMBL/GenBank/DDBJ databases">
        <title>Bacillus sp. HD4P25, an endophyte from a halophyte.</title>
        <authorList>
            <person name="Sun J.-Q."/>
        </authorList>
    </citation>
    <scope>NUCLEOTIDE SEQUENCE [LARGE SCALE GENOMIC DNA]</scope>
    <source>
        <strain evidence="3 4">YIM 93174</strain>
    </source>
</reference>
<dbReference type="InterPro" id="IPR048375">
    <property type="entry name" value="YtxK-like_N"/>
</dbReference>
<name>A0ABR9QIH5_9BACI</name>
<dbReference type="Proteomes" id="UP001516662">
    <property type="component" value="Unassembled WGS sequence"/>
</dbReference>
<dbReference type="GO" id="GO:0032259">
    <property type="term" value="P:methylation"/>
    <property type="evidence" value="ECO:0007669"/>
    <property type="project" value="UniProtKB-KW"/>
</dbReference>
<feature type="domain" description="DNA methylase adenine-specific" evidence="1">
    <location>
        <begin position="104"/>
        <end position="329"/>
    </location>
</feature>
<keyword evidence="3" id="KW-0808">Transferase</keyword>
<gene>
    <name evidence="3" type="ORF">IMZ08_09420</name>
</gene>
<evidence type="ECO:0000313" key="4">
    <source>
        <dbReference type="Proteomes" id="UP001516662"/>
    </source>
</evidence>
<dbReference type="Gene3D" id="3.40.50.150">
    <property type="entry name" value="Vaccinia Virus protein VP39"/>
    <property type="match status" value="1"/>
</dbReference>
<dbReference type="Gene3D" id="1.10.150.470">
    <property type="match status" value="1"/>
</dbReference>